<sequence>MPRGAEEAIIKVTRWVIQSLEKSMSQMLMLLQHTTNTTPGSPPRLLAISWICGSRGTSAQEEFQTHKQFNPHVEEVQPYEGEFRLKRIGSNVQGRHSNTCGRGSSNSWMSFRFSNRWFNQLWRRFCLMKHALFVVLPLPVVQVDDYDEVPREFQSIHEECDPKKWQISIMSDDFLTYL</sequence>
<evidence type="ECO:0000313" key="1">
    <source>
        <dbReference type="EMBL" id="CAA3030045.1"/>
    </source>
</evidence>
<gene>
    <name evidence="1" type="ORF">OLEA9_A038108</name>
</gene>
<dbReference type="AlphaFoldDB" id="A0A8S0VEJ6"/>
<comment type="caution">
    <text evidence="1">The sequence shown here is derived from an EMBL/GenBank/DDBJ whole genome shotgun (WGS) entry which is preliminary data.</text>
</comment>
<organism evidence="1 2">
    <name type="scientific">Olea europaea subsp. europaea</name>
    <dbReference type="NCBI Taxonomy" id="158383"/>
    <lineage>
        <taxon>Eukaryota</taxon>
        <taxon>Viridiplantae</taxon>
        <taxon>Streptophyta</taxon>
        <taxon>Embryophyta</taxon>
        <taxon>Tracheophyta</taxon>
        <taxon>Spermatophyta</taxon>
        <taxon>Magnoliopsida</taxon>
        <taxon>eudicotyledons</taxon>
        <taxon>Gunneridae</taxon>
        <taxon>Pentapetalae</taxon>
        <taxon>asterids</taxon>
        <taxon>lamiids</taxon>
        <taxon>Lamiales</taxon>
        <taxon>Oleaceae</taxon>
        <taxon>Oleeae</taxon>
        <taxon>Olea</taxon>
    </lineage>
</organism>
<reference evidence="1 2" key="1">
    <citation type="submission" date="2019-12" db="EMBL/GenBank/DDBJ databases">
        <authorList>
            <person name="Alioto T."/>
            <person name="Alioto T."/>
            <person name="Gomez Garrido J."/>
        </authorList>
    </citation>
    <scope>NUCLEOTIDE SEQUENCE [LARGE SCALE GENOMIC DNA]</scope>
</reference>
<keyword evidence="2" id="KW-1185">Reference proteome</keyword>
<dbReference type="Proteomes" id="UP000594638">
    <property type="component" value="Unassembled WGS sequence"/>
</dbReference>
<proteinExistence type="predicted"/>
<protein>
    <submittedName>
        <fullName evidence="1">Uncharacterized protein</fullName>
    </submittedName>
</protein>
<dbReference type="EMBL" id="CACTIH010009346">
    <property type="protein sequence ID" value="CAA3030045.1"/>
    <property type="molecule type" value="Genomic_DNA"/>
</dbReference>
<name>A0A8S0VEJ6_OLEEU</name>
<evidence type="ECO:0000313" key="2">
    <source>
        <dbReference type="Proteomes" id="UP000594638"/>
    </source>
</evidence>
<dbReference type="Gramene" id="OE9A038108T5">
    <property type="protein sequence ID" value="OE9A038108C5"/>
    <property type="gene ID" value="OE9A038108"/>
</dbReference>
<accession>A0A8S0VEJ6</accession>